<evidence type="ECO:0000256" key="3">
    <source>
        <dbReference type="ARBA" id="ARBA00019543"/>
    </source>
</evidence>
<reference evidence="10" key="1">
    <citation type="submission" date="2018-05" db="EMBL/GenBank/DDBJ databases">
        <title>Complete Genome Sequence of a Novel Sea Otter Poxvirus.</title>
        <authorList>
            <person name="Jacob J.M."/>
            <person name="Subramaniam K."/>
            <person name="Tu S.-L."/>
            <person name="Nielsen O."/>
            <person name="Tuomi P.A."/>
            <person name="Upton C."/>
            <person name="Waltzek T.B."/>
        </authorList>
    </citation>
    <scope>NUCLEOTIDE SEQUENCE [LARGE SCALE GENOMIC DNA]</scope>
    <source>
        <strain evidence="10">ELK</strain>
    </source>
</reference>
<dbReference type="GeneID" id="36841070"/>
<evidence type="ECO:0000313" key="11">
    <source>
        <dbReference type="Proteomes" id="UP000249273"/>
    </source>
</evidence>
<keyword evidence="7" id="KW-0804">Transcription</keyword>
<comment type="subcellular location">
    <subcellularLocation>
        <location evidence="1">Virion</location>
    </subcellularLocation>
</comment>
<dbReference type="GO" id="GO:0044423">
    <property type="term" value="C:virion component"/>
    <property type="evidence" value="ECO:0007669"/>
    <property type="project" value="UniProtKB-KW"/>
</dbReference>
<dbReference type="Pfam" id="PF03294">
    <property type="entry name" value="Pox_Rap94"/>
    <property type="match status" value="1"/>
</dbReference>
<dbReference type="EMBL" id="MH427217">
    <property type="protein sequence ID" value="AWU47118.1"/>
    <property type="molecule type" value="Genomic_DNA"/>
</dbReference>
<dbReference type="GO" id="GO:0006353">
    <property type="term" value="P:DNA-templated transcription termination"/>
    <property type="evidence" value="ECO:0007669"/>
    <property type="project" value="UniProtKB-KW"/>
</dbReference>
<evidence type="ECO:0000313" key="10">
    <source>
        <dbReference type="EMBL" id="AWU47118.1"/>
    </source>
</evidence>
<proteinExistence type="inferred from homology"/>
<dbReference type="OrthoDB" id="375at10239"/>
<dbReference type="KEGG" id="vg:36841070"/>
<keyword evidence="5" id="KW-0946">Virion</keyword>
<evidence type="ECO:0000256" key="9">
    <source>
        <dbReference type="ARBA" id="ARBA00033422"/>
    </source>
</evidence>
<protein>
    <recommendedName>
        <fullName evidence="3">RNA polymerase-associated transcription-specificity factor RAP94</fullName>
    </recommendedName>
    <alternativeName>
        <fullName evidence="8">Protein H4</fullName>
    </alternativeName>
    <alternativeName>
        <fullName evidence="9">RPO-associated protein of 94 kDa</fullName>
    </alternativeName>
</protein>
<keyword evidence="6" id="KW-0805">Transcription regulation</keyword>
<evidence type="ECO:0000256" key="8">
    <source>
        <dbReference type="ARBA" id="ARBA00032150"/>
    </source>
</evidence>
<comment type="similarity">
    <text evidence="2">Belongs to the poxviridae protein RAP94 family.</text>
</comment>
<evidence type="ECO:0000256" key="4">
    <source>
        <dbReference type="ARBA" id="ARBA00022472"/>
    </source>
</evidence>
<sequence>MDSKEAILVDIIPKIKNYLDDQNIEPKSYTDFISRNKTIFVVNLYNVSSVTDEDIKLLYATIEQNPSADIQTLVSIFSYIGYKFEKTVKENVSVSLSVGERITDDMTYAIYDLFFNMLDLYIRQRNVNILVNDESSSDVAINYRQSTIVSSFDETMVPTVREIPFSMKDLLSYLAKNLDQLRFSKKYLEFAYLCRHIGIPISKRKFNVRYVYSYRVNDIDIPIVIKDYLDVKYVFLQETNKVYKNSFSEEHNTALVDWGSVLIPRLKGNYIYNYLFLSSYHLKDFFLEILDLKSWSFRQQSNDTMIYVEYDNWETGITYEMIPCEHQIKLTEVLKIDIDYFTRINDFVTEFIYYEDGVAYCSICGMNIPIFNSDAADVVKSNVIISTFNKSIFLSEPYSYFVHSQRFIFNIIMSFDTIMKSYTWGMKYNINRLILNFLIALNSKRHEYEKKFMTEIKKGVFFLRLTANLFDIHVSASELFYKAKVLNLNFIVALVIVLNSSADFIITYMKTKNKQVTENTLKYSISTIIYDFLLKTHITDKGTLDTIILLTDVYTSIMPDELNVHYSRILIELHRLVSIQRNTDPVFYDVESTAETIKERNIIFFDSAIISAKQLILTHPIQNIIPIQPIPIIEDNEHNKQEFKKLIEVESRVLIRVYDTNAVNLEIFTEHLKIEIEKKKVIIPLKNLFITNVLKYYFSKTEMIVFKFGDPFPFNPILISKEHVRYKINGYNLLRSTLIPKSDIFVYFNDSLNRYDLEFAFYLYLASYVNVSEWINENSSKIKELYMINYNN</sequence>
<name>A0A2U9QHP3_9POXV</name>
<evidence type="ECO:0000256" key="7">
    <source>
        <dbReference type="ARBA" id="ARBA00023163"/>
    </source>
</evidence>
<organism evidence="10">
    <name type="scientific">Sea otter poxvirus</name>
    <dbReference type="NCBI Taxonomy" id="1416741"/>
    <lineage>
        <taxon>Viruses</taxon>
        <taxon>Varidnaviria</taxon>
        <taxon>Bamfordvirae</taxon>
        <taxon>Nucleocytoviricota</taxon>
        <taxon>Pokkesviricetes</taxon>
        <taxon>Chitovirales</taxon>
        <taxon>Poxviridae</taxon>
        <taxon>Chordopoxvirinae</taxon>
        <taxon>Mustelpoxvirus</taxon>
        <taxon>Mustelpoxvirus seaotterpox</taxon>
        <taxon>Sea otterpox virus</taxon>
    </lineage>
</organism>
<evidence type="ECO:0000256" key="6">
    <source>
        <dbReference type="ARBA" id="ARBA00023015"/>
    </source>
</evidence>
<dbReference type="RefSeq" id="YP_009480611.1">
    <property type="nucleotide sequence ID" value="NC_037656.1"/>
</dbReference>
<dbReference type="GO" id="GO:0003700">
    <property type="term" value="F:DNA-binding transcription factor activity"/>
    <property type="evidence" value="ECO:0007669"/>
    <property type="project" value="InterPro"/>
</dbReference>
<dbReference type="Proteomes" id="UP000249273">
    <property type="component" value="Segment"/>
</dbReference>
<evidence type="ECO:0000256" key="5">
    <source>
        <dbReference type="ARBA" id="ARBA00022844"/>
    </source>
</evidence>
<accession>A0A2U9QHP3</accession>
<keyword evidence="4" id="KW-0806">Transcription termination</keyword>
<keyword evidence="11" id="KW-1185">Reference proteome</keyword>
<evidence type="ECO:0000256" key="2">
    <source>
        <dbReference type="ARBA" id="ARBA00007680"/>
    </source>
</evidence>
<dbReference type="InterPro" id="IPR004974">
    <property type="entry name" value="Pox_Rap94"/>
</dbReference>
<evidence type="ECO:0000256" key="1">
    <source>
        <dbReference type="ARBA" id="ARBA00004328"/>
    </source>
</evidence>
<gene>
    <name evidence="10" type="primary">SOPV-ELK-073</name>
</gene>